<comment type="caution">
    <text evidence="2">The sequence shown here is derived from an EMBL/GenBank/DDBJ whole genome shotgun (WGS) entry which is preliminary data.</text>
</comment>
<protein>
    <submittedName>
        <fullName evidence="2">Uncharacterized protein</fullName>
    </submittedName>
</protein>
<evidence type="ECO:0000256" key="1">
    <source>
        <dbReference type="SAM" id="MobiDB-lite"/>
    </source>
</evidence>
<dbReference type="InterPro" id="IPR029058">
    <property type="entry name" value="AB_hydrolase_fold"/>
</dbReference>
<dbReference type="RefSeq" id="WP_306975033.1">
    <property type="nucleotide sequence ID" value="NZ_JAUSZV010000005.1"/>
</dbReference>
<accession>A0AAW8FCL2</accession>
<evidence type="ECO:0000313" key="2">
    <source>
        <dbReference type="EMBL" id="MDQ0906890.1"/>
    </source>
</evidence>
<name>A0AAW8FCL2_9ACTN</name>
<dbReference type="Proteomes" id="UP001234216">
    <property type="component" value="Unassembled WGS sequence"/>
</dbReference>
<dbReference type="EMBL" id="JAUSZV010000005">
    <property type="protein sequence ID" value="MDQ0906890.1"/>
    <property type="molecule type" value="Genomic_DNA"/>
</dbReference>
<reference evidence="2" key="1">
    <citation type="submission" date="2023-07" db="EMBL/GenBank/DDBJ databases">
        <title>Comparative genomics of wheat-associated soil bacteria to identify genetic determinants of phenazine resistance.</title>
        <authorList>
            <person name="Mouncey N."/>
        </authorList>
    </citation>
    <scope>NUCLEOTIDE SEQUENCE</scope>
    <source>
        <strain evidence="2">V4I22</strain>
    </source>
</reference>
<dbReference type="SUPFAM" id="SSF53474">
    <property type="entry name" value="alpha/beta-Hydrolases"/>
    <property type="match status" value="1"/>
</dbReference>
<proteinExistence type="predicted"/>
<gene>
    <name evidence="2" type="ORF">QFZ22_002875</name>
</gene>
<organism evidence="2 3">
    <name type="scientific">Streptomyces canus</name>
    <dbReference type="NCBI Taxonomy" id="58343"/>
    <lineage>
        <taxon>Bacteria</taxon>
        <taxon>Bacillati</taxon>
        <taxon>Actinomycetota</taxon>
        <taxon>Actinomycetes</taxon>
        <taxon>Kitasatosporales</taxon>
        <taxon>Streptomycetaceae</taxon>
        <taxon>Streptomyces</taxon>
        <taxon>Streptomyces aurantiacus group</taxon>
    </lineage>
</organism>
<feature type="region of interest" description="Disordered" evidence="1">
    <location>
        <begin position="106"/>
        <end position="134"/>
    </location>
</feature>
<evidence type="ECO:0000313" key="3">
    <source>
        <dbReference type="Proteomes" id="UP001234216"/>
    </source>
</evidence>
<dbReference type="AlphaFoldDB" id="A0AAW8FCL2"/>
<sequence>MEGTAAIVFVHGLFSSSETWRDLGAESSAAPGLAQDLDTVADSLRSFLDGQPNPAARHDSLVFLQDFAKDLSRPVFHDGRKHRDRRPAQCLTDHFRQSTELNVEGFRSRKPRRVRARCDSSKGRNGRTTSTAVT</sequence>